<feature type="domain" description="Integrase zinc-binding" evidence="1">
    <location>
        <begin position="36"/>
        <end position="58"/>
    </location>
</feature>
<accession>A0A0L6UHX7</accession>
<feature type="non-terminal residue" evidence="2">
    <location>
        <position position="1"/>
    </location>
</feature>
<reference evidence="2 3" key="1">
    <citation type="submission" date="2015-08" db="EMBL/GenBank/DDBJ databases">
        <title>Next Generation Sequencing and Analysis of the Genome of Puccinia sorghi L Schw, the Causal Agent of Maize Common Rust.</title>
        <authorList>
            <person name="Rochi L."/>
            <person name="Burguener G."/>
            <person name="Darino M."/>
            <person name="Turjanski A."/>
            <person name="Kreff E."/>
            <person name="Dieguez M.J."/>
            <person name="Sacco F."/>
        </authorList>
    </citation>
    <scope>NUCLEOTIDE SEQUENCE [LARGE SCALE GENOMIC DNA]</scope>
    <source>
        <strain evidence="2 3">RO10H11247</strain>
    </source>
</reference>
<comment type="caution">
    <text evidence="2">The sequence shown here is derived from an EMBL/GenBank/DDBJ whole genome shotgun (WGS) entry which is preliminary data.</text>
</comment>
<evidence type="ECO:0000259" key="1">
    <source>
        <dbReference type="Pfam" id="PF17921"/>
    </source>
</evidence>
<dbReference type="Gene3D" id="1.10.340.70">
    <property type="match status" value="1"/>
</dbReference>
<name>A0A0L6UHX7_9BASI</name>
<dbReference type="VEuPathDB" id="FungiDB:VP01_6429g1"/>
<organism evidence="2 3">
    <name type="scientific">Puccinia sorghi</name>
    <dbReference type="NCBI Taxonomy" id="27349"/>
    <lineage>
        <taxon>Eukaryota</taxon>
        <taxon>Fungi</taxon>
        <taxon>Dikarya</taxon>
        <taxon>Basidiomycota</taxon>
        <taxon>Pucciniomycotina</taxon>
        <taxon>Pucciniomycetes</taxon>
        <taxon>Pucciniales</taxon>
        <taxon>Pucciniaceae</taxon>
        <taxon>Puccinia</taxon>
    </lineage>
</organism>
<proteinExistence type="predicted"/>
<dbReference type="Pfam" id="PF17921">
    <property type="entry name" value="Integrase_H2C2"/>
    <property type="match status" value="1"/>
</dbReference>
<protein>
    <recommendedName>
        <fullName evidence="1">Integrase zinc-binding domain-containing protein</fullName>
    </recommendedName>
</protein>
<sequence>PNPPLVRWVGCMTVVRDNPSLKLSILKSRHNSPLADFSWPDMTRDIKDYVNSCYDCNSSSFAFNFYGI</sequence>
<dbReference type="OrthoDB" id="2516997at2759"/>
<dbReference type="AlphaFoldDB" id="A0A0L6UHX7"/>
<gene>
    <name evidence="2" type="ORF">VP01_6429g1</name>
</gene>
<evidence type="ECO:0000313" key="2">
    <source>
        <dbReference type="EMBL" id="KNZ47395.1"/>
    </source>
</evidence>
<dbReference type="EMBL" id="LAVV01011751">
    <property type="protein sequence ID" value="KNZ47395.1"/>
    <property type="molecule type" value="Genomic_DNA"/>
</dbReference>
<dbReference type="Proteomes" id="UP000037035">
    <property type="component" value="Unassembled WGS sequence"/>
</dbReference>
<dbReference type="InterPro" id="IPR041588">
    <property type="entry name" value="Integrase_H2C2"/>
</dbReference>
<evidence type="ECO:0000313" key="3">
    <source>
        <dbReference type="Proteomes" id="UP000037035"/>
    </source>
</evidence>
<keyword evidence="3" id="KW-1185">Reference proteome</keyword>